<dbReference type="EMBL" id="JH767554">
    <property type="protein sequence ID" value="EON60867.1"/>
    <property type="molecule type" value="Genomic_DNA"/>
</dbReference>
<dbReference type="OrthoDB" id="4196148at2759"/>
<dbReference type="GeneID" id="19897388"/>
<dbReference type="AlphaFoldDB" id="R7YG29"/>
<keyword evidence="3" id="KW-1185">Reference proteome</keyword>
<feature type="region of interest" description="Disordered" evidence="1">
    <location>
        <begin position="1"/>
        <end position="24"/>
    </location>
</feature>
<evidence type="ECO:0000313" key="2">
    <source>
        <dbReference type="EMBL" id="EON60867.1"/>
    </source>
</evidence>
<dbReference type="RefSeq" id="XP_007776184.1">
    <property type="nucleotide sequence ID" value="XM_007777994.1"/>
</dbReference>
<accession>R7YG29</accession>
<gene>
    <name evidence="2" type="ORF">W97_00077</name>
</gene>
<dbReference type="Proteomes" id="UP000016924">
    <property type="component" value="Unassembled WGS sequence"/>
</dbReference>
<dbReference type="HOGENOM" id="CLU_1402344_0_0_1"/>
<evidence type="ECO:0000313" key="3">
    <source>
        <dbReference type="Proteomes" id="UP000016924"/>
    </source>
</evidence>
<protein>
    <submittedName>
        <fullName evidence="2">Uncharacterized protein</fullName>
    </submittedName>
</protein>
<sequence>MPDVEEPSQPRQKRTLSPDPESYSSVSTNIYSDVLSFKGAKEVFNIDDTFIRALLTSSEVRYQLSTTLDTPLRFEEDRALYTIHKDSSNSVVRVVGLESETRIDCIFKRWRMYHVTENKNIDMLDKVGQKGLEWEDEAGRVVAKETFHSGDRYDLWPYVLKLDADIDEKSTDLLVACWVDTRWYWGWDNSAVRL</sequence>
<name>R7YG29_CONA1</name>
<evidence type="ECO:0000256" key="1">
    <source>
        <dbReference type="SAM" id="MobiDB-lite"/>
    </source>
</evidence>
<reference evidence="3" key="1">
    <citation type="submission" date="2012-06" db="EMBL/GenBank/DDBJ databases">
        <title>The genome sequence of Coniosporium apollinis CBS 100218.</title>
        <authorList>
            <consortium name="The Broad Institute Genome Sequencing Platform"/>
            <person name="Cuomo C."/>
            <person name="Gorbushina A."/>
            <person name="Noack S."/>
            <person name="Walker B."/>
            <person name="Young S.K."/>
            <person name="Zeng Q."/>
            <person name="Gargeya S."/>
            <person name="Fitzgerald M."/>
            <person name="Haas B."/>
            <person name="Abouelleil A."/>
            <person name="Alvarado L."/>
            <person name="Arachchi H.M."/>
            <person name="Berlin A.M."/>
            <person name="Chapman S.B."/>
            <person name="Goldberg J."/>
            <person name="Griggs A."/>
            <person name="Gujja S."/>
            <person name="Hansen M."/>
            <person name="Howarth C."/>
            <person name="Imamovic A."/>
            <person name="Larimer J."/>
            <person name="McCowan C."/>
            <person name="Montmayeur A."/>
            <person name="Murphy C."/>
            <person name="Neiman D."/>
            <person name="Pearson M."/>
            <person name="Priest M."/>
            <person name="Roberts A."/>
            <person name="Saif S."/>
            <person name="Shea T."/>
            <person name="Sisk P."/>
            <person name="Sykes S."/>
            <person name="Wortman J."/>
            <person name="Nusbaum C."/>
            <person name="Birren B."/>
        </authorList>
    </citation>
    <scope>NUCLEOTIDE SEQUENCE [LARGE SCALE GENOMIC DNA]</scope>
    <source>
        <strain evidence="3">CBS 100218</strain>
    </source>
</reference>
<organism evidence="2 3">
    <name type="scientific">Coniosporium apollinis (strain CBS 100218)</name>
    <name type="common">Rock-inhabiting black yeast</name>
    <dbReference type="NCBI Taxonomy" id="1168221"/>
    <lineage>
        <taxon>Eukaryota</taxon>
        <taxon>Fungi</taxon>
        <taxon>Dikarya</taxon>
        <taxon>Ascomycota</taxon>
        <taxon>Pezizomycotina</taxon>
        <taxon>Dothideomycetes</taxon>
        <taxon>Dothideomycetes incertae sedis</taxon>
        <taxon>Coniosporium</taxon>
    </lineage>
</organism>
<proteinExistence type="predicted"/>